<feature type="region of interest" description="Disordered" evidence="1">
    <location>
        <begin position="1"/>
        <end position="26"/>
    </location>
</feature>
<dbReference type="SUPFAM" id="SSF57959">
    <property type="entry name" value="Leucine zipper domain"/>
    <property type="match status" value="1"/>
</dbReference>
<dbReference type="CDD" id="cd14688">
    <property type="entry name" value="bZIP_YAP"/>
    <property type="match status" value="1"/>
</dbReference>
<comment type="caution">
    <text evidence="2">The sequence shown here is derived from an EMBL/GenBank/DDBJ whole genome shotgun (WGS) entry which is preliminary data.</text>
</comment>
<dbReference type="EMBL" id="SPNV01000261">
    <property type="protein sequence ID" value="KAF5857380.1"/>
    <property type="molecule type" value="Genomic_DNA"/>
</dbReference>
<dbReference type="Proteomes" id="UP000541154">
    <property type="component" value="Unassembled WGS sequence"/>
</dbReference>
<dbReference type="Gene3D" id="1.20.5.170">
    <property type="match status" value="1"/>
</dbReference>
<sequence length="339" mass="37826">MEPETKRRARQQQKAISQKSEKRRHQLRLAQRAYRDRKEQTILALQARTKELEEGIDKLSQKFITFSGMLLETDLKHDPDVMSNLHHVNQVFVSLAKVRSDGKSPPEMDLAGEESPSTEMEKPASTPVSTNPGSPAAQGQSSIQDEITAPPTLITNLINISSLPILTFAQHLVRKCTQNAYLLLTRMPDHVTKLNEVFGYQLTSDDKTLLICLFQNALQDVNTIELRTHALSTLRNVNSPIRREDQSKLPCMSNPGDWLDAHGVLGFLNMKGVPIQGDVPVYPVPDLHYSMPDSSRLNLIKFIEVVAKTCRCIGAGPAFQRHNVETAFRLATLGGGLCK</sequence>
<keyword evidence="3" id="KW-1185">Reference proteome</keyword>
<feature type="region of interest" description="Disordered" evidence="1">
    <location>
        <begin position="99"/>
        <end position="143"/>
    </location>
</feature>
<organism evidence="2 3">
    <name type="scientific">Petromyces alliaceus</name>
    <name type="common">Aspergillus alliaceus</name>
    <dbReference type="NCBI Taxonomy" id="209559"/>
    <lineage>
        <taxon>Eukaryota</taxon>
        <taxon>Fungi</taxon>
        <taxon>Dikarya</taxon>
        <taxon>Ascomycota</taxon>
        <taxon>Pezizomycotina</taxon>
        <taxon>Eurotiomycetes</taxon>
        <taxon>Eurotiomycetidae</taxon>
        <taxon>Eurotiales</taxon>
        <taxon>Aspergillaceae</taxon>
        <taxon>Aspergillus</taxon>
        <taxon>Aspergillus subgen. Circumdati</taxon>
    </lineage>
</organism>
<evidence type="ECO:0000256" key="1">
    <source>
        <dbReference type="SAM" id="MobiDB-lite"/>
    </source>
</evidence>
<dbReference type="AlphaFoldDB" id="A0A8H5ZYH4"/>
<evidence type="ECO:0008006" key="4">
    <source>
        <dbReference type="Google" id="ProtNLM"/>
    </source>
</evidence>
<dbReference type="InterPro" id="IPR046347">
    <property type="entry name" value="bZIP_sf"/>
</dbReference>
<evidence type="ECO:0000313" key="3">
    <source>
        <dbReference type="Proteomes" id="UP000541154"/>
    </source>
</evidence>
<dbReference type="GO" id="GO:0003700">
    <property type="term" value="F:DNA-binding transcription factor activity"/>
    <property type="evidence" value="ECO:0007669"/>
    <property type="project" value="InterPro"/>
</dbReference>
<protein>
    <recommendedName>
        <fullName evidence="4">BZIP domain-containing protein</fullName>
    </recommendedName>
</protein>
<name>A0A8H5ZYH4_PETAA</name>
<proteinExistence type="predicted"/>
<feature type="compositionally biased region" description="Polar residues" evidence="1">
    <location>
        <begin position="126"/>
        <end position="143"/>
    </location>
</feature>
<reference evidence="2 3" key="1">
    <citation type="submission" date="2019-04" db="EMBL/GenBank/DDBJ databases">
        <title>Aspergillus burnettii sp. nov., novel species from soil in southeast Queensland.</title>
        <authorList>
            <person name="Gilchrist C.L.M."/>
            <person name="Pitt J.I."/>
            <person name="Lange L."/>
            <person name="Lacey H.J."/>
            <person name="Vuong D."/>
            <person name="Midgley D.J."/>
            <person name="Greenfield P."/>
            <person name="Bradbury M."/>
            <person name="Lacey E."/>
            <person name="Busk P.K."/>
            <person name="Pilgaard B."/>
            <person name="Chooi Y.H."/>
            <person name="Piggott A.M."/>
        </authorList>
    </citation>
    <scope>NUCLEOTIDE SEQUENCE [LARGE SCALE GENOMIC DNA]</scope>
    <source>
        <strain evidence="2 3">FRR 5400</strain>
    </source>
</reference>
<accession>A0A8H5ZYH4</accession>
<gene>
    <name evidence="2" type="ORF">ETB97_005915</name>
</gene>
<evidence type="ECO:0000313" key="2">
    <source>
        <dbReference type="EMBL" id="KAF5857380.1"/>
    </source>
</evidence>
<dbReference type="PANTHER" id="PTHR40618">
    <property type="entry name" value="B-ZIP TRANSCRIPTION FACTOR (EUROFUNG)-RELATED"/>
    <property type="match status" value="1"/>
</dbReference>
<dbReference type="PANTHER" id="PTHR40618:SF1">
    <property type="entry name" value="B-ZIP TRANSCRIPTION FACTOR (EUROFUNG)"/>
    <property type="match status" value="1"/>
</dbReference>